<reference evidence="1" key="2">
    <citation type="journal article" date="2015" name="Fish Shellfish Immunol.">
        <title>Early steps in the European eel (Anguilla anguilla)-Vibrio vulnificus interaction in the gills: Role of the RtxA13 toxin.</title>
        <authorList>
            <person name="Callol A."/>
            <person name="Pajuelo D."/>
            <person name="Ebbesson L."/>
            <person name="Teles M."/>
            <person name="MacKenzie S."/>
            <person name="Amaro C."/>
        </authorList>
    </citation>
    <scope>NUCLEOTIDE SEQUENCE</scope>
</reference>
<accession>A0A0E9X8R9</accession>
<protein>
    <submittedName>
        <fullName evidence="1">Uncharacterized protein</fullName>
    </submittedName>
</protein>
<proteinExistence type="predicted"/>
<reference evidence="1" key="1">
    <citation type="submission" date="2014-11" db="EMBL/GenBank/DDBJ databases">
        <authorList>
            <person name="Amaro Gonzalez C."/>
        </authorList>
    </citation>
    <scope>NUCLEOTIDE SEQUENCE</scope>
</reference>
<dbReference type="AlphaFoldDB" id="A0A0E9X8R9"/>
<organism evidence="1">
    <name type="scientific">Anguilla anguilla</name>
    <name type="common">European freshwater eel</name>
    <name type="synonym">Muraena anguilla</name>
    <dbReference type="NCBI Taxonomy" id="7936"/>
    <lineage>
        <taxon>Eukaryota</taxon>
        <taxon>Metazoa</taxon>
        <taxon>Chordata</taxon>
        <taxon>Craniata</taxon>
        <taxon>Vertebrata</taxon>
        <taxon>Euteleostomi</taxon>
        <taxon>Actinopterygii</taxon>
        <taxon>Neopterygii</taxon>
        <taxon>Teleostei</taxon>
        <taxon>Anguilliformes</taxon>
        <taxon>Anguillidae</taxon>
        <taxon>Anguilla</taxon>
    </lineage>
</organism>
<dbReference type="EMBL" id="GBXM01009573">
    <property type="protein sequence ID" value="JAH99004.1"/>
    <property type="molecule type" value="Transcribed_RNA"/>
</dbReference>
<name>A0A0E9X8R9_ANGAN</name>
<evidence type="ECO:0000313" key="1">
    <source>
        <dbReference type="EMBL" id="JAH99004.1"/>
    </source>
</evidence>
<sequence>MHYEINSSLTPNSPFFRGD</sequence>